<keyword evidence="2" id="KW-0812">Transmembrane</keyword>
<feature type="compositionally biased region" description="Basic and acidic residues" evidence="1">
    <location>
        <begin position="369"/>
        <end position="387"/>
    </location>
</feature>
<dbReference type="AlphaFoldDB" id="A0AAD6VMM0"/>
<evidence type="ECO:0000313" key="4">
    <source>
        <dbReference type="Proteomes" id="UP001219525"/>
    </source>
</evidence>
<protein>
    <submittedName>
        <fullName evidence="3">Uncharacterized protein</fullName>
    </submittedName>
</protein>
<feature type="region of interest" description="Disordered" evidence="1">
    <location>
        <begin position="476"/>
        <end position="508"/>
    </location>
</feature>
<feature type="transmembrane region" description="Helical" evidence="2">
    <location>
        <begin position="99"/>
        <end position="119"/>
    </location>
</feature>
<feature type="transmembrane region" description="Helical" evidence="2">
    <location>
        <begin position="283"/>
        <end position="305"/>
    </location>
</feature>
<keyword evidence="4" id="KW-1185">Reference proteome</keyword>
<keyword evidence="2" id="KW-0472">Membrane</keyword>
<organism evidence="3 4">
    <name type="scientific">Mycena pura</name>
    <dbReference type="NCBI Taxonomy" id="153505"/>
    <lineage>
        <taxon>Eukaryota</taxon>
        <taxon>Fungi</taxon>
        <taxon>Dikarya</taxon>
        <taxon>Basidiomycota</taxon>
        <taxon>Agaricomycotina</taxon>
        <taxon>Agaricomycetes</taxon>
        <taxon>Agaricomycetidae</taxon>
        <taxon>Agaricales</taxon>
        <taxon>Marasmiineae</taxon>
        <taxon>Mycenaceae</taxon>
        <taxon>Mycena</taxon>
    </lineage>
</organism>
<proteinExistence type="predicted"/>
<name>A0AAD6VMM0_9AGAR</name>
<evidence type="ECO:0000256" key="1">
    <source>
        <dbReference type="SAM" id="MobiDB-lite"/>
    </source>
</evidence>
<evidence type="ECO:0000256" key="2">
    <source>
        <dbReference type="SAM" id="Phobius"/>
    </source>
</evidence>
<accession>A0AAD6VMM0</accession>
<comment type="caution">
    <text evidence="3">The sequence shown here is derived from an EMBL/GenBank/DDBJ whole genome shotgun (WGS) entry which is preliminary data.</text>
</comment>
<evidence type="ECO:0000313" key="3">
    <source>
        <dbReference type="EMBL" id="KAJ7217760.1"/>
    </source>
</evidence>
<gene>
    <name evidence="3" type="ORF">GGX14DRAFT_561125</name>
</gene>
<sequence length="568" mass="61914">MSIATDSLHIQHLQAIPPALYFLVPLASVLLFFLAVSRADVRPRHDPTIVNIQLRRVVWVFPVVFSLALLSILAGALLFSRQRSTSFSLAMTDSVVSSVLYLKLCFSAMYLLSVVTTLASIHPAKFFFYCIVLATILISATMVSIAGSFEPIPPLVPPILYLCMTVLTVPVTTFSLLTAMDRSEVFLAPRINVSPTYSFPRLSTEKSRSFDDVPPTLEMRLPERAARAPAARNISIYILCGQISASVHFALWISILVYLPDQSSPAPTLTGEEVAAGVSTEAFVFRIVQTVFLVFWIICTMSALLQLYSRSGSGCHGVGVRSSTFTTASEATITAFTALPARSSRRGPRIKYMSISRSSSFSSPRPRRQPVDHDRDPPADVPRRPSPLDDFQNLRDPFAPPPAYLRTSEATASTGTVDDPDAKWQRPTRMSAWGTLPPIASPRPPPNVLVLNPSTRAHARRLPPLHRLGLRVGGRAATGADGASTLHSASTGEGKETRKGKRRSRSILTAYTGYTSPSAYSQDGEGDMGFDMDEALLAQTLLRRLDAAAVPGRSDASSGRKWVRRPGL</sequence>
<dbReference type="EMBL" id="JARJCW010000013">
    <property type="protein sequence ID" value="KAJ7217760.1"/>
    <property type="molecule type" value="Genomic_DNA"/>
</dbReference>
<feature type="region of interest" description="Disordered" evidence="1">
    <location>
        <begin position="355"/>
        <end position="424"/>
    </location>
</feature>
<feature type="transmembrane region" description="Helical" evidence="2">
    <location>
        <begin position="57"/>
        <end position="79"/>
    </location>
</feature>
<reference evidence="3" key="1">
    <citation type="submission" date="2023-03" db="EMBL/GenBank/DDBJ databases">
        <title>Massive genome expansion in bonnet fungi (Mycena s.s.) driven by repeated elements and novel gene families across ecological guilds.</title>
        <authorList>
            <consortium name="Lawrence Berkeley National Laboratory"/>
            <person name="Harder C.B."/>
            <person name="Miyauchi S."/>
            <person name="Viragh M."/>
            <person name="Kuo A."/>
            <person name="Thoen E."/>
            <person name="Andreopoulos B."/>
            <person name="Lu D."/>
            <person name="Skrede I."/>
            <person name="Drula E."/>
            <person name="Henrissat B."/>
            <person name="Morin E."/>
            <person name="Kohler A."/>
            <person name="Barry K."/>
            <person name="LaButti K."/>
            <person name="Morin E."/>
            <person name="Salamov A."/>
            <person name="Lipzen A."/>
            <person name="Mereny Z."/>
            <person name="Hegedus B."/>
            <person name="Baldrian P."/>
            <person name="Stursova M."/>
            <person name="Weitz H."/>
            <person name="Taylor A."/>
            <person name="Grigoriev I.V."/>
            <person name="Nagy L.G."/>
            <person name="Martin F."/>
            <person name="Kauserud H."/>
        </authorList>
    </citation>
    <scope>NUCLEOTIDE SEQUENCE</scope>
    <source>
        <strain evidence="3">9144</strain>
    </source>
</reference>
<feature type="compositionally biased region" description="Low complexity" evidence="1">
    <location>
        <begin position="355"/>
        <end position="364"/>
    </location>
</feature>
<feature type="transmembrane region" description="Helical" evidence="2">
    <location>
        <begin position="15"/>
        <end position="36"/>
    </location>
</feature>
<keyword evidence="2" id="KW-1133">Transmembrane helix</keyword>
<feature type="transmembrane region" description="Helical" evidence="2">
    <location>
        <begin position="126"/>
        <end position="147"/>
    </location>
</feature>
<feature type="region of interest" description="Disordered" evidence="1">
    <location>
        <begin position="548"/>
        <end position="568"/>
    </location>
</feature>
<feature type="transmembrane region" description="Helical" evidence="2">
    <location>
        <begin position="234"/>
        <end position="259"/>
    </location>
</feature>
<dbReference type="Proteomes" id="UP001219525">
    <property type="component" value="Unassembled WGS sequence"/>
</dbReference>
<feature type="transmembrane region" description="Helical" evidence="2">
    <location>
        <begin position="159"/>
        <end position="180"/>
    </location>
</feature>